<evidence type="ECO:0000256" key="1">
    <source>
        <dbReference type="SAM" id="MobiDB-lite"/>
    </source>
</evidence>
<sequence>MAVSSGRQSFESSSLSTPRLDFGGIQSYGPGDATLGDGDEKPNGKNNVIEEAMELIGKRLTAYVEPNDEGKDNFPFWDFKETFLPIIKEYIVRWFVRDVLVCTLRDNGYYRDLEKMWRLSEQLAAGYSAEFTFPQRTEYLFEDIIAFNWKTLRSYLPVTPIKKMSKFKPALEFLSHLPIKRSQMDAREQRGSDAVFYFAYLVEVQNDKQLAGLLKYIKGSALKSALEAIPLDSLVDKRLLDLAKDMIQFGGLKMLQKNPDATPEEQIRWKVVHDLPESLVAAILTLRLSKKEEIDPDLQALFQDTAVISNSNNNLGWAMAAELGYKDAIGMFPAELRRIPKKLSNRPMKLEEIRDNNWRTRLTCSVAHRWENAAEAAHWPLIRISNGIVGDILLDTKCHGSMRDISPIRLASNGVVVDSLPDLTGFQYSPITPIWSQIKAKLHEPLQSRR</sequence>
<name>A0A9W8AET9_9FUNG</name>
<proteinExistence type="predicted"/>
<comment type="caution">
    <text evidence="2">The sequence shown here is derived from an EMBL/GenBank/DDBJ whole genome shotgun (WGS) entry which is preliminary data.</text>
</comment>
<evidence type="ECO:0000313" key="2">
    <source>
        <dbReference type="EMBL" id="KAJ1924280.1"/>
    </source>
</evidence>
<dbReference type="AlphaFoldDB" id="A0A9W8AET9"/>
<feature type="region of interest" description="Disordered" evidence="1">
    <location>
        <begin position="1"/>
        <end position="44"/>
    </location>
</feature>
<gene>
    <name evidence="2" type="ORF">IWQ60_005319</name>
</gene>
<accession>A0A9W8AET9</accession>
<feature type="compositionally biased region" description="Polar residues" evidence="1">
    <location>
        <begin position="1"/>
        <end position="17"/>
    </location>
</feature>
<organism evidence="2 3">
    <name type="scientific">Tieghemiomyces parasiticus</name>
    <dbReference type="NCBI Taxonomy" id="78921"/>
    <lineage>
        <taxon>Eukaryota</taxon>
        <taxon>Fungi</taxon>
        <taxon>Fungi incertae sedis</taxon>
        <taxon>Zoopagomycota</taxon>
        <taxon>Kickxellomycotina</taxon>
        <taxon>Dimargaritomycetes</taxon>
        <taxon>Dimargaritales</taxon>
        <taxon>Dimargaritaceae</taxon>
        <taxon>Tieghemiomyces</taxon>
    </lineage>
</organism>
<evidence type="ECO:0000313" key="3">
    <source>
        <dbReference type="Proteomes" id="UP001150569"/>
    </source>
</evidence>
<protein>
    <submittedName>
        <fullName evidence="2">Uncharacterized protein</fullName>
    </submittedName>
</protein>
<reference evidence="2" key="1">
    <citation type="submission" date="2022-07" db="EMBL/GenBank/DDBJ databases">
        <title>Phylogenomic reconstructions and comparative analyses of Kickxellomycotina fungi.</title>
        <authorList>
            <person name="Reynolds N.K."/>
            <person name="Stajich J.E."/>
            <person name="Barry K."/>
            <person name="Grigoriev I.V."/>
            <person name="Crous P."/>
            <person name="Smith M.E."/>
        </authorList>
    </citation>
    <scope>NUCLEOTIDE SEQUENCE</scope>
    <source>
        <strain evidence="2">RSA 861</strain>
    </source>
</reference>
<dbReference type="Proteomes" id="UP001150569">
    <property type="component" value="Unassembled WGS sequence"/>
</dbReference>
<dbReference type="EMBL" id="JANBPT010000283">
    <property type="protein sequence ID" value="KAJ1924280.1"/>
    <property type="molecule type" value="Genomic_DNA"/>
</dbReference>
<keyword evidence="3" id="KW-1185">Reference proteome</keyword>